<dbReference type="RefSeq" id="XP_040619434.1">
    <property type="nucleotide sequence ID" value="XM_040760433.1"/>
</dbReference>
<evidence type="ECO:0000313" key="1">
    <source>
        <dbReference type="EMBL" id="KIH91424.1"/>
    </source>
</evidence>
<protein>
    <submittedName>
        <fullName evidence="1">Uncharacterized protein</fullName>
    </submittedName>
</protein>
<organism evidence="1 2">
    <name type="scientific">Sporothrix brasiliensis 5110</name>
    <dbReference type="NCBI Taxonomy" id="1398154"/>
    <lineage>
        <taxon>Eukaryota</taxon>
        <taxon>Fungi</taxon>
        <taxon>Dikarya</taxon>
        <taxon>Ascomycota</taxon>
        <taxon>Pezizomycotina</taxon>
        <taxon>Sordariomycetes</taxon>
        <taxon>Sordariomycetidae</taxon>
        <taxon>Ophiostomatales</taxon>
        <taxon>Ophiostomataceae</taxon>
        <taxon>Sporothrix</taxon>
    </lineage>
</organism>
<proteinExistence type="predicted"/>
<dbReference type="GeneID" id="63675354"/>
<sequence>MSGCGFAGLFWGQKDCACVRNLGGLELNVITQYLSHQRTTDARIPATEAVTFSEFRPMRFQGLGGYSGFGDFGSVSYRTNNPQWFGGGGPGGLFSPTIARRNHHNAT</sequence>
<dbReference type="VEuPathDB" id="FungiDB:SPBR_02126"/>
<dbReference type="HOGENOM" id="CLU_2211676_0_0_1"/>
<reference evidence="1 2" key="1">
    <citation type="journal article" date="2014" name="BMC Genomics">
        <title>Comparative genomics of the major fungal agents of human and animal Sporotrichosis: Sporothrix schenckii and Sporothrix brasiliensis.</title>
        <authorList>
            <person name="Teixeira M.M."/>
            <person name="de Almeida L.G."/>
            <person name="Kubitschek-Barreira P."/>
            <person name="Alves F.L."/>
            <person name="Kioshima E.S."/>
            <person name="Abadio A.K."/>
            <person name="Fernandes L."/>
            <person name="Derengowski L.S."/>
            <person name="Ferreira K.S."/>
            <person name="Souza R.C."/>
            <person name="Ruiz J.C."/>
            <person name="de Andrade N.C."/>
            <person name="Paes H.C."/>
            <person name="Nicola A.M."/>
            <person name="Albuquerque P."/>
            <person name="Gerber A.L."/>
            <person name="Martins V.P."/>
            <person name="Peconick L.D."/>
            <person name="Neto A.V."/>
            <person name="Chaucanez C.B."/>
            <person name="Silva P.A."/>
            <person name="Cunha O.L."/>
            <person name="de Oliveira F.F."/>
            <person name="dos Santos T.C."/>
            <person name="Barros A.L."/>
            <person name="Soares M.A."/>
            <person name="de Oliveira L.M."/>
            <person name="Marini M.M."/>
            <person name="Villalobos-Duno H."/>
            <person name="Cunha M.M."/>
            <person name="de Hoog S."/>
            <person name="da Silveira J.F."/>
            <person name="Henrissat B."/>
            <person name="Nino-Vega G.A."/>
            <person name="Cisalpino P.S."/>
            <person name="Mora-Montes H.M."/>
            <person name="Almeida S.R."/>
            <person name="Stajich J.E."/>
            <person name="Lopes-Bezerra L.M."/>
            <person name="Vasconcelos A.T."/>
            <person name="Felipe M.S."/>
        </authorList>
    </citation>
    <scope>NUCLEOTIDE SEQUENCE [LARGE SCALE GENOMIC DNA]</scope>
    <source>
        <strain evidence="1 2">5110</strain>
    </source>
</reference>
<evidence type="ECO:0000313" key="2">
    <source>
        <dbReference type="Proteomes" id="UP000031575"/>
    </source>
</evidence>
<dbReference type="EMBL" id="AWTV01000007">
    <property type="protein sequence ID" value="KIH91424.1"/>
    <property type="molecule type" value="Genomic_DNA"/>
</dbReference>
<comment type="caution">
    <text evidence="1">The sequence shown here is derived from an EMBL/GenBank/DDBJ whole genome shotgun (WGS) entry which is preliminary data.</text>
</comment>
<dbReference type="AlphaFoldDB" id="A0A0C2EXP1"/>
<gene>
    <name evidence="1" type="ORF">SPBR_02126</name>
</gene>
<accession>A0A0C2EXP1</accession>
<dbReference type="Proteomes" id="UP000031575">
    <property type="component" value="Unassembled WGS sequence"/>
</dbReference>
<keyword evidence="2" id="KW-1185">Reference proteome</keyword>
<name>A0A0C2EXP1_9PEZI</name>